<feature type="transmembrane region" description="Helical" evidence="1">
    <location>
        <begin position="12"/>
        <end position="32"/>
    </location>
</feature>
<dbReference type="KEGG" id="trl:A3L10_07535"/>
<evidence type="ECO:0000313" key="3">
    <source>
        <dbReference type="Proteomes" id="UP000250085"/>
    </source>
</evidence>
<keyword evidence="3" id="KW-1185">Reference proteome</keyword>
<name>A0A2Z2N1Y3_9EURY</name>
<sequence>MSYIPQTVPTDFQILFGFLGISLLLLAVWFFFDWMERYAEKKEREIEKELEELDETGELY</sequence>
<keyword evidence="1" id="KW-1133">Transmembrane helix</keyword>
<keyword evidence="1" id="KW-0812">Transmembrane</keyword>
<organism evidence="2 3">
    <name type="scientific">Thermococcus radiotolerans</name>
    <dbReference type="NCBI Taxonomy" id="187880"/>
    <lineage>
        <taxon>Archaea</taxon>
        <taxon>Methanobacteriati</taxon>
        <taxon>Methanobacteriota</taxon>
        <taxon>Thermococci</taxon>
        <taxon>Thermococcales</taxon>
        <taxon>Thermococcaceae</taxon>
        <taxon>Thermococcus</taxon>
    </lineage>
</organism>
<evidence type="ECO:0000256" key="1">
    <source>
        <dbReference type="SAM" id="Phobius"/>
    </source>
</evidence>
<evidence type="ECO:0000313" key="2">
    <source>
        <dbReference type="EMBL" id="ASJ14987.1"/>
    </source>
</evidence>
<proteinExistence type="predicted"/>
<dbReference type="AlphaFoldDB" id="A0A2Z2N1Y3"/>
<gene>
    <name evidence="2" type="ORF">A3L10_07535</name>
</gene>
<protein>
    <submittedName>
        <fullName evidence="2">Uncharacterized protein</fullName>
    </submittedName>
</protein>
<reference evidence="2 3" key="1">
    <citation type="submission" date="2016-04" db="EMBL/GenBank/DDBJ databases">
        <title>Complete genome sequence of Thermococcus radiotolerans type strain EJ2.</title>
        <authorList>
            <person name="Oger P.M."/>
        </authorList>
    </citation>
    <scope>NUCLEOTIDE SEQUENCE [LARGE SCALE GENOMIC DNA]</scope>
    <source>
        <strain evidence="2 3">EJ2</strain>
    </source>
</reference>
<dbReference type="EMBL" id="CP015106">
    <property type="protein sequence ID" value="ASJ14987.1"/>
    <property type="molecule type" value="Genomic_DNA"/>
</dbReference>
<keyword evidence="1" id="KW-0472">Membrane</keyword>
<accession>A0A2Z2N1Y3</accession>
<dbReference type="Proteomes" id="UP000250085">
    <property type="component" value="Chromosome"/>
</dbReference>